<dbReference type="Proteomes" id="UP001304461">
    <property type="component" value="Unassembled WGS sequence"/>
</dbReference>
<proteinExistence type="predicted"/>
<accession>A0ABU5RVG6</accession>
<organism evidence="1 2">
    <name type="scientific">Cyanobium gracile UHCC 0139</name>
    <dbReference type="NCBI Taxonomy" id="3110308"/>
    <lineage>
        <taxon>Bacteria</taxon>
        <taxon>Bacillati</taxon>
        <taxon>Cyanobacteriota</taxon>
        <taxon>Cyanophyceae</taxon>
        <taxon>Synechococcales</taxon>
        <taxon>Prochlorococcaceae</taxon>
        <taxon>Cyanobium</taxon>
    </lineage>
</organism>
<name>A0ABU5RVG6_9CYAN</name>
<comment type="caution">
    <text evidence="1">The sequence shown here is derived from an EMBL/GenBank/DDBJ whole genome shotgun (WGS) entry which is preliminary data.</text>
</comment>
<keyword evidence="1" id="KW-0378">Hydrolase</keyword>
<dbReference type="GO" id="GO:0004386">
    <property type="term" value="F:helicase activity"/>
    <property type="evidence" value="ECO:0007669"/>
    <property type="project" value="UniProtKB-KW"/>
</dbReference>
<keyword evidence="2" id="KW-1185">Reference proteome</keyword>
<reference evidence="1 2" key="1">
    <citation type="submission" date="2023-12" db="EMBL/GenBank/DDBJ databases">
        <title>Baltic Sea Cyanobacteria.</title>
        <authorList>
            <person name="Delbaje E."/>
            <person name="Fewer D.P."/>
            <person name="Shishido T.K."/>
        </authorList>
    </citation>
    <scope>NUCLEOTIDE SEQUENCE [LARGE SCALE GENOMIC DNA]</scope>
    <source>
        <strain evidence="1 2">UHCC 0139</strain>
    </source>
</reference>
<sequence>MLEARAHQHLKALLQREGVERWPHHLTLSRLVARSLRRADHTLVRLAPGTAPSWWISLLVPLALSEVPLALVVTPALRQRLLRVEWPRLRSVGLELACWEGPGAPAGTPLWLLDHRELVAAWRNGQLGERQLVIPEAETLESALREALEVELEPRHWDQLRRVQPSAEACLLSLHERLSRRVLAHPRSPHRLVALADDDEAPLRHLLRLLEPLPEPWPRWLSAGAGWSSWARVDPSLLQWNLLRQPLEPLGELAGLLVGRGAVLIGELATGRAAEGQPASGAALGLKPAVVLDLADPPLSDPLPLYAPLRQPLPNSPQYAEHLLEQSRRLVLGQSGLSVMLIDDPALCLGLASGLAAEFGSRVCHQNLAPESNGVVCCSWDWWLEHQPRLPLPCQVVVALLPIASLEDPLTAARVGVLRQQGRDWFRELLLPEALNRLQRGVAGLRRSGGRLAVLDGRLRGRSWGRLVFTALEPWVALTRLRPDS</sequence>
<protein>
    <submittedName>
        <fullName evidence="1">Helicase</fullName>
    </submittedName>
</protein>
<keyword evidence="1" id="KW-0547">Nucleotide-binding</keyword>
<dbReference type="EMBL" id="JAYGHX010000006">
    <property type="protein sequence ID" value="MEA5391764.1"/>
    <property type="molecule type" value="Genomic_DNA"/>
</dbReference>
<keyword evidence="1" id="KW-0347">Helicase</keyword>
<evidence type="ECO:0000313" key="1">
    <source>
        <dbReference type="EMBL" id="MEA5391764.1"/>
    </source>
</evidence>
<keyword evidence="1" id="KW-0067">ATP-binding</keyword>
<evidence type="ECO:0000313" key="2">
    <source>
        <dbReference type="Proteomes" id="UP001304461"/>
    </source>
</evidence>
<dbReference type="RefSeq" id="WP_323305754.1">
    <property type="nucleotide sequence ID" value="NZ_JAYGHX010000006.1"/>
</dbReference>
<gene>
    <name evidence="1" type="ORF">VB738_10905</name>
</gene>